<evidence type="ECO:0000313" key="4">
    <source>
        <dbReference type="Proteomes" id="UP000220353"/>
    </source>
</evidence>
<dbReference type="SUPFAM" id="SSF53092">
    <property type="entry name" value="Creatinase/prolidase N-terminal domain"/>
    <property type="match status" value="1"/>
</dbReference>
<dbReference type="Pfam" id="PF00557">
    <property type="entry name" value="Peptidase_M24"/>
    <property type="match status" value="1"/>
</dbReference>
<dbReference type="Proteomes" id="UP000220353">
    <property type="component" value="Unassembled WGS sequence"/>
</dbReference>
<dbReference type="SUPFAM" id="SSF55920">
    <property type="entry name" value="Creatinase/aminopeptidase"/>
    <property type="match status" value="1"/>
</dbReference>
<feature type="domain" description="Peptidase M24" evidence="1">
    <location>
        <begin position="170"/>
        <end position="358"/>
    </location>
</feature>
<reference evidence="3 4" key="1">
    <citation type="submission" date="2017-09" db="EMBL/GenBank/DDBJ databases">
        <title>Comparative genomics of rhizobia isolated from Phaseolus vulgaris in China.</title>
        <authorList>
            <person name="Tong W."/>
        </authorList>
    </citation>
    <scope>NUCLEOTIDE SEQUENCE [LARGE SCALE GENOMIC DNA]</scope>
    <source>
        <strain evidence="3 4">PCH1</strain>
    </source>
</reference>
<sequence>GDQSMSHHAFPIQPDPAFPEAEHRERLARARGALAEAKLDAVVCVAPEHLYYLAGFDGHTHFQLQALVFGTTKDPTLIFRDTDIVNAGEFSWVSDMRVYHHGVQDPISLIVDAAREHAGPGGRIGVCFDSFALPGAAALRLNAALGGDVADATNLIERLRFRKSARELDYMRKAGAIAEAGRSALRQAVADGATEMELAGAIEHAMRLAGTEYPAMPTWFSTGPRTSGGHRMPTMRKLQRGEPVKAEFAGVHRRYHSVTIQTLWFGQPSQAATETYDAVLHAFRAACEKIKVGNPTAAAEDAAFSEYQRRGLDVGVHARMGCGISAAYPPSWIEGYDITRESGERFQADTTFLIHTHMRSADGYVVLVGGTYALTESGLECLAGGDLELTVI</sequence>
<dbReference type="InterPro" id="IPR036005">
    <property type="entry name" value="Creatinase/aminopeptidase-like"/>
</dbReference>
<dbReference type="InterPro" id="IPR000994">
    <property type="entry name" value="Pept_M24"/>
</dbReference>
<gene>
    <name evidence="3" type="ORF">CO661_34110</name>
</gene>
<dbReference type="RefSeq" id="WP_210421569.1">
    <property type="nucleotide sequence ID" value="NZ_NWTC01000104.1"/>
</dbReference>
<dbReference type="AlphaFoldDB" id="A0A2A6LMV0"/>
<feature type="non-terminal residue" evidence="3">
    <location>
        <position position="1"/>
    </location>
</feature>
<dbReference type="Gene3D" id="3.90.230.10">
    <property type="entry name" value="Creatinase/methionine aminopeptidase superfamily"/>
    <property type="match status" value="1"/>
</dbReference>
<evidence type="ECO:0000313" key="3">
    <source>
        <dbReference type="EMBL" id="PDT42604.1"/>
    </source>
</evidence>
<dbReference type="Pfam" id="PF01321">
    <property type="entry name" value="Creatinase_N"/>
    <property type="match status" value="1"/>
</dbReference>
<comment type="caution">
    <text evidence="3">The sequence shown here is derived from an EMBL/GenBank/DDBJ whole genome shotgun (WGS) entry which is preliminary data.</text>
</comment>
<dbReference type="InterPro" id="IPR000587">
    <property type="entry name" value="Creatinase_N"/>
</dbReference>
<dbReference type="Gene3D" id="3.40.350.10">
    <property type="entry name" value="Creatinase/prolidase N-terminal domain"/>
    <property type="match status" value="1"/>
</dbReference>
<dbReference type="InterPro" id="IPR050659">
    <property type="entry name" value="Peptidase_M24B"/>
</dbReference>
<proteinExistence type="predicted"/>
<dbReference type="EMBL" id="NWTC01000104">
    <property type="protein sequence ID" value="PDT42604.1"/>
    <property type="molecule type" value="Genomic_DNA"/>
</dbReference>
<evidence type="ECO:0000259" key="1">
    <source>
        <dbReference type="Pfam" id="PF00557"/>
    </source>
</evidence>
<protein>
    <recommendedName>
        <fullName evidence="5">Aminopeptidase P family protein</fullName>
    </recommendedName>
</protein>
<dbReference type="CDD" id="cd01066">
    <property type="entry name" value="APP_MetAP"/>
    <property type="match status" value="1"/>
</dbReference>
<dbReference type="InterPro" id="IPR029149">
    <property type="entry name" value="Creatin/AminoP/Spt16_N"/>
</dbReference>
<evidence type="ECO:0008006" key="5">
    <source>
        <dbReference type="Google" id="ProtNLM"/>
    </source>
</evidence>
<dbReference type="PANTHER" id="PTHR46112:SF2">
    <property type="entry name" value="XAA-PRO AMINOPEPTIDASE P-RELATED"/>
    <property type="match status" value="1"/>
</dbReference>
<dbReference type="PANTHER" id="PTHR46112">
    <property type="entry name" value="AMINOPEPTIDASE"/>
    <property type="match status" value="1"/>
</dbReference>
<name>A0A2A6LMV0_RHIFR</name>
<feature type="domain" description="Creatinase N-terminal" evidence="2">
    <location>
        <begin position="26"/>
        <end position="161"/>
    </location>
</feature>
<organism evidence="3 4">
    <name type="scientific">Rhizobium fredii</name>
    <name type="common">Sinorhizobium fredii</name>
    <dbReference type="NCBI Taxonomy" id="380"/>
    <lineage>
        <taxon>Bacteria</taxon>
        <taxon>Pseudomonadati</taxon>
        <taxon>Pseudomonadota</taxon>
        <taxon>Alphaproteobacteria</taxon>
        <taxon>Hyphomicrobiales</taxon>
        <taxon>Rhizobiaceae</taxon>
        <taxon>Sinorhizobium/Ensifer group</taxon>
        <taxon>Sinorhizobium</taxon>
    </lineage>
</organism>
<accession>A0A2A6LMV0</accession>
<evidence type="ECO:0000259" key="2">
    <source>
        <dbReference type="Pfam" id="PF01321"/>
    </source>
</evidence>